<dbReference type="Pfam" id="PF01593">
    <property type="entry name" value="Amino_oxidase"/>
    <property type="match status" value="1"/>
</dbReference>
<evidence type="ECO:0000313" key="2">
    <source>
        <dbReference type="EMBL" id="WHY86118.1"/>
    </source>
</evidence>
<dbReference type="Gene3D" id="3.90.660.50">
    <property type="match status" value="1"/>
</dbReference>
<evidence type="ECO:0000313" key="3">
    <source>
        <dbReference type="Proteomes" id="UP001178288"/>
    </source>
</evidence>
<dbReference type="GO" id="GO:0016491">
    <property type="term" value="F:oxidoreductase activity"/>
    <property type="evidence" value="ECO:0007669"/>
    <property type="project" value="InterPro"/>
</dbReference>
<dbReference type="PANTHER" id="PTHR42923">
    <property type="entry name" value="PROTOPORPHYRINOGEN OXIDASE"/>
    <property type="match status" value="1"/>
</dbReference>
<dbReference type="Proteomes" id="UP001178288">
    <property type="component" value="Chromosome"/>
</dbReference>
<sequence>MNNFDVAIIGGGLAGLTAANYLARVGKKVVVLEKSNRLGGRAMTNDKNGVLMNLGAHGLYLEGQAMKILTELGITIPGGNASKSVQIQGIWKNAVYTIPTDFSSILSSSLLSWKAKIVFSKLMLKLMKGNMDSIPDISLSDWAEAEISDPMVRHIFYSLSRLTTYTSAPTVQRAKPVLKQVKRSLNGVLYVDGGWETIIQKLKNQAIEAGVEFFNSKNVIEIEHHEQSQSIRCSDGEVYTVPDCIITAPPKEALNMINGSDHTSLRTWAEQAIPVTACCLDLGIKKLPNPKNQFVLGLDQSLFFTNQSRAAKLSEDGTIVVSLVKYHNPIEQSIHRQADKEQLEAAMDLLHPDWRKDVVEQQFLPKMTVVHDFPHLKRSGNPGPAIPQMKGIYIAGDWCGHEEVLADAAVASGKRAALQIVKTNELFLVKEG</sequence>
<dbReference type="PRINTS" id="PR00419">
    <property type="entry name" value="ADXRDTASE"/>
</dbReference>
<dbReference type="RefSeq" id="WP_066093716.1">
    <property type="nucleotide sequence ID" value="NZ_CP126114.1"/>
</dbReference>
<dbReference type="AlphaFoldDB" id="A0AA95MT78"/>
<protein>
    <submittedName>
        <fullName evidence="2">FAD-dependent oxidoreductase</fullName>
    </submittedName>
</protein>
<dbReference type="PANTHER" id="PTHR42923:SF3">
    <property type="entry name" value="PROTOPORPHYRINOGEN OXIDASE"/>
    <property type="match status" value="1"/>
</dbReference>
<gene>
    <name evidence="2" type="ORF">QNH39_26685</name>
</gene>
<name>A0AA95MT78_9BACI</name>
<organism evidence="2 3">
    <name type="scientific">Neobacillus novalis</name>
    <dbReference type="NCBI Taxonomy" id="220687"/>
    <lineage>
        <taxon>Bacteria</taxon>
        <taxon>Bacillati</taxon>
        <taxon>Bacillota</taxon>
        <taxon>Bacilli</taxon>
        <taxon>Bacillales</taxon>
        <taxon>Bacillaceae</taxon>
        <taxon>Neobacillus</taxon>
    </lineage>
</organism>
<evidence type="ECO:0000259" key="1">
    <source>
        <dbReference type="Pfam" id="PF01593"/>
    </source>
</evidence>
<dbReference type="KEGG" id="nnv:QNH39_26685"/>
<dbReference type="InterPro" id="IPR002937">
    <property type="entry name" value="Amino_oxidase"/>
</dbReference>
<dbReference type="SUPFAM" id="SSF51905">
    <property type="entry name" value="FAD/NAD(P)-binding domain"/>
    <property type="match status" value="1"/>
</dbReference>
<dbReference type="InterPro" id="IPR050464">
    <property type="entry name" value="Zeta_carotene_desat/Oxidored"/>
</dbReference>
<proteinExistence type="predicted"/>
<keyword evidence="3" id="KW-1185">Reference proteome</keyword>
<dbReference type="InterPro" id="IPR036188">
    <property type="entry name" value="FAD/NAD-bd_sf"/>
</dbReference>
<accession>A0AA95MT78</accession>
<dbReference type="Gene3D" id="3.50.50.60">
    <property type="entry name" value="FAD/NAD(P)-binding domain"/>
    <property type="match status" value="1"/>
</dbReference>
<feature type="domain" description="Amine oxidase" evidence="1">
    <location>
        <begin position="13"/>
        <end position="420"/>
    </location>
</feature>
<dbReference type="EMBL" id="CP126114">
    <property type="protein sequence ID" value="WHY86118.1"/>
    <property type="molecule type" value="Genomic_DNA"/>
</dbReference>
<reference evidence="2" key="1">
    <citation type="submission" date="2023-05" db="EMBL/GenBank/DDBJ databases">
        <title>Comparative genomics of Bacillaceae isolates and their secondary metabolite potential.</title>
        <authorList>
            <person name="Song L."/>
            <person name="Nielsen L.J."/>
            <person name="Mohite O."/>
            <person name="Xu X."/>
            <person name="Weber T."/>
            <person name="Kovacs A.T."/>
        </authorList>
    </citation>
    <scope>NUCLEOTIDE SEQUENCE</scope>
    <source>
        <strain evidence="2">XLM17</strain>
    </source>
</reference>